<dbReference type="EC" id="2.3.1.30" evidence="3"/>
<dbReference type="InterPro" id="IPR010493">
    <property type="entry name" value="Ser_AcTrfase_N"/>
</dbReference>
<dbReference type="CDD" id="cd03354">
    <property type="entry name" value="LbH_SAT"/>
    <property type="match status" value="1"/>
</dbReference>
<dbReference type="NCBIfam" id="NF041874">
    <property type="entry name" value="EPS_EpsC"/>
    <property type="match status" value="1"/>
</dbReference>
<dbReference type="eggNOG" id="COG1045">
    <property type="taxonomic scope" value="Bacteria"/>
</dbReference>
<dbReference type="InterPro" id="IPR053376">
    <property type="entry name" value="Serine_acetyltransferase"/>
</dbReference>
<evidence type="ECO:0000256" key="6">
    <source>
        <dbReference type="ARBA" id="ARBA00022679"/>
    </source>
</evidence>
<dbReference type="GO" id="GO:0006535">
    <property type="term" value="P:cysteine biosynthetic process from serine"/>
    <property type="evidence" value="ECO:0007669"/>
    <property type="project" value="InterPro"/>
</dbReference>
<dbReference type="InterPro" id="IPR001451">
    <property type="entry name" value="Hexapep"/>
</dbReference>
<dbReference type="GO" id="GO:0005737">
    <property type="term" value="C:cytoplasm"/>
    <property type="evidence" value="ECO:0007669"/>
    <property type="project" value="InterPro"/>
</dbReference>
<comment type="pathway">
    <text evidence="1">Amino-acid biosynthesis; L-cysteine biosynthesis; L-cysteine from L-serine: step 1/2.</text>
</comment>
<accession>C6XNT7</accession>
<dbReference type="InterPro" id="IPR045304">
    <property type="entry name" value="LbH_SAT"/>
</dbReference>
<comment type="catalytic activity">
    <reaction evidence="9">
        <text>L-serine + acetyl-CoA = O-acetyl-L-serine + CoA</text>
        <dbReference type="Rhea" id="RHEA:24560"/>
        <dbReference type="ChEBI" id="CHEBI:33384"/>
        <dbReference type="ChEBI" id="CHEBI:57287"/>
        <dbReference type="ChEBI" id="CHEBI:57288"/>
        <dbReference type="ChEBI" id="CHEBI:58340"/>
        <dbReference type="EC" id="2.3.1.30"/>
    </reaction>
</comment>
<dbReference type="EMBL" id="CP001678">
    <property type="protein sequence ID" value="ACT58340.1"/>
    <property type="molecule type" value="Genomic_DNA"/>
</dbReference>
<feature type="domain" description="Serine acetyltransferase N-terminal" evidence="10">
    <location>
        <begin position="24"/>
        <end position="128"/>
    </location>
</feature>
<gene>
    <name evidence="11" type="ordered locus">Hbal_0638</name>
</gene>
<evidence type="ECO:0000313" key="11">
    <source>
        <dbReference type="EMBL" id="ACT58340.1"/>
    </source>
</evidence>
<organism evidence="11 12">
    <name type="scientific">Hirschia baltica (strain ATCC 49814 / DSM 5838 / IFAM 1418)</name>
    <dbReference type="NCBI Taxonomy" id="582402"/>
    <lineage>
        <taxon>Bacteria</taxon>
        <taxon>Pseudomonadati</taxon>
        <taxon>Pseudomonadota</taxon>
        <taxon>Alphaproteobacteria</taxon>
        <taxon>Hyphomonadales</taxon>
        <taxon>Hyphomonadaceae</taxon>
        <taxon>Hirschia</taxon>
    </lineage>
</organism>
<keyword evidence="6 11" id="KW-0808">Transferase</keyword>
<dbReference type="InterPro" id="IPR005881">
    <property type="entry name" value="Ser_O-AcTrfase"/>
</dbReference>
<dbReference type="InterPro" id="IPR011004">
    <property type="entry name" value="Trimer_LpxA-like_sf"/>
</dbReference>
<dbReference type="KEGG" id="hba:Hbal_0638"/>
<comment type="similarity">
    <text evidence="2">Belongs to the transferase hexapeptide repeat family.</text>
</comment>
<dbReference type="HOGENOM" id="CLU_051638_0_1_5"/>
<proteinExistence type="inferred from homology"/>
<name>C6XNT7_HIRBI</name>
<dbReference type="RefSeq" id="WP_015826490.1">
    <property type="nucleotide sequence ID" value="NC_012982.1"/>
</dbReference>
<evidence type="ECO:0000256" key="4">
    <source>
        <dbReference type="ARBA" id="ARBA00018522"/>
    </source>
</evidence>
<evidence type="ECO:0000313" key="12">
    <source>
        <dbReference type="Proteomes" id="UP000002745"/>
    </source>
</evidence>
<dbReference type="PANTHER" id="PTHR42811">
    <property type="entry name" value="SERINE ACETYLTRANSFERASE"/>
    <property type="match status" value="1"/>
</dbReference>
<dbReference type="GO" id="GO:0009001">
    <property type="term" value="F:serine O-acetyltransferase activity"/>
    <property type="evidence" value="ECO:0007669"/>
    <property type="project" value="UniProtKB-EC"/>
</dbReference>
<keyword evidence="12" id="KW-1185">Reference proteome</keyword>
<dbReference type="Gene3D" id="2.160.10.10">
    <property type="entry name" value="Hexapeptide repeat proteins"/>
    <property type="match status" value="1"/>
</dbReference>
<dbReference type="SUPFAM" id="SSF51161">
    <property type="entry name" value="Trimeric LpxA-like enzymes"/>
    <property type="match status" value="1"/>
</dbReference>
<evidence type="ECO:0000256" key="5">
    <source>
        <dbReference type="ARBA" id="ARBA00022605"/>
    </source>
</evidence>
<dbReference type="SMART" id="SM00971">
    <property type="entry name" value="SATase_N"/>
    <property type="match status" value="1"/>
</dbReference>
<reference evidence="12" key="1">
    <citation type="journal article" date="2011" name="J. Bacteriol.">
        <title>Genome sequences of eight morphologically diverse alphaproteobacteria.</title>
        <authorList>
            <consortium name="US DOE Joint Genome Institute"/>
            <person name="Brown P.J."/>
            <person name="Kysela D.T."/>
            <person name="Buechlein A."/>
            <person name="Hemmerich C."/>
            <person name="Brun Y.V."/>
        </authorList>
    </citation>
    <scope>NUCLEOTIDE SEQUENCE [LARGE SCALE GENOMIC DNA]</scope>
    <source>
        <strain evidence="12">ATCC 49814 / DSM 5838 / IFAM 1418</strain>
    </source>
</reference>
<keyword evidence="8 11" id="KW-0012">Acyltransferase</keyword>
<evidence type="ECO:0000256" key="9">
    <source>
        <dbReference type="ARBA" id="ARBA00049486"/>
    </source>
</evidence>
<sequence length="279" mass="30151">MAKVAGNSVGLNSSVSLKGKEVPVWQRLRYEAEEAARREPALAGFFNAAVLSHESLAQALCYQLAQKAGGPDMNALQIREVCKQAFIEDKSILRCVERDLQAVSDRDPACRTLLQPFLFFKGFLGLQTHRVAHWLWHQDRDVLAFFMQSRTSELYGVDIHPAAKMGCGIMMDHATGVVIGETAVVGDDCSFMHGVNLGGTGKEFTDRHPKVGKGVLIGADAKILGNIKIGDYARIGASSVVLEDVQCGCTVAGVPAKVIACIDCDEPAKAMDHLIAPKE</sequence>
<evidence type="ECO:0000256" key="1">
    <source>
        <dbReference type="ARBA" id="ARBA00004876"/>
    </source>
</evidence>
<evidence type="ECO:0000256" key="2">
    <source>
        <dbReference type="ARBA" id="ARBA00007274"/>
    </source>
</evidence>
<dbReference type="NCBIfam" id="TIGR01172">
    <property type="entry name" value="cysE"/>
    <property type="match status" value="1"/>
</dbReference>
<evidence type="ECO:0000256" key="7">
    <source>
        <dbReference type="ARBA" id="ARBA00022737"/>
    </source>
</evidence>
<dbReference type="PROSITE" id="PS00101">
    <property type="entry name" value="HEXAPEP_TRANSFERASES"/>
    <property type="match status" value="1"/>
</dbReference>
<dbReference type="Pfam" id="PF06426">
    <property type="entry name" value="SATase_N"/>
    <property type="match status" value="1"/>
</dbReference>
<dbReference type="InterPro" id="IPR018357">
    <property type="entry name" value="Hexapep_transf_CS"/>
</dbReference>
<dbReference type="Pfam" id="PF00132">
    <property type="entry name" value="Hexapep"/>
    <property type="match status" value="1"/>
</dbReference>
<dbReference type="AlphaFoldDB" id="C6XNT7"/>
<dbReference type="STRING" id="582402.Hbal_0638"/>
<evidence type="ECO:0000259" key="10">
    <source>
        <dbReference type="SMART" id="SM00971"/>
    </source>
</evidence>
<keyword evidence="7" id="KW-0677">Repeat</keyword>
<dbReference type="Gene3D" id="1.10.3130.10">
    <property type="entry name" value="serine acetyltransferase, domain 1"/>
    <property type="match status" value="1"/>
</dbReference>
<protein>
    <recommendedName>
        <fullName evidence="4">Serine acetyltransferase</fullName>
        <ecNumber evidence="3">2.3.1.30</ecNumber>
    </recommendedName>
</protein>
<dbReference type="OrthoDB" id="9801456at2"/>
<evidence type="ECO:0000256" key="3">
    <source>
        <dbReference type="ARBA" id="ARBA00013266"/>
    </source>
</evidence>
<evidence type="ECO:0000256" key="8">
    <source>
        <dbReference type="ARBA" id="ARBA00023315"/>
    </source>
</evidence>
<dbReference type="InterPro" id="IPR042122">
    <property type="entry name" value="Ser_AcTrfase_N_sf"/>
</dbReference>
<keyword evidence="5" id="KW-0028">Amino-acid biosynthesis</keyword>
<dbReference type="Proteomes" id="UP000002745">
    <property type="component" value="Chromosome"/>
</dbReference>
<dbReference type="FunFam" id="2.160.10.10:FF:000002">
    <property type="entry name" value="Serine acetyltransferase"/>
    <property type="match status" value="1"/>
</dbReference>
<dbReference type="UniPathway" id="UPA00136">
    <property type="reaction ID" value="UER00199"/>
</dbReference>